<feature type="transmembrane region" description="Helical" evidence="7">
    <location>
        <begin position="226"/>
        <end position="244"/>
    </location>
</feature>
<evidence type="ECO:0000259" key="8">
    <source>
        <dbReference type="PROSITE" id="PS50850"/>
    </source>
</evidence>
<dbReference type="Pfam" id="PF07690">
    <property type="entry name" value="MFS_1"/>
    <property type="match status" value="1"/>
</dbReference>
<dbReference type="EMBL" id="VXLC01000006">
    <property type="protein sequence ID" value="KAA8887609.1"/>
    <property type="molecule type" value="Genomic_DNA"/>
</dbReference>
<evidence type="ECO:0000256" key="3">
    <source>
        <dbReference type="ARBA" id="ARBA00022475"/>
    </source>
</evidence>
<dbReference type="GO" id="GO:0005886">
    <property type="term" value="C:plasma membrane"/>
    <property type="evidence" value="ECO:0007669"/>
    <property type="project" value="UniProtKB-SubCell"/>
</dbReference>
<feature type="transmembrane region" description="Helical" evidence="7">
    <location>
        <begin position="48"/>
        <end position="67"/>
    </location>
</feature>
<name>A0A5N0EG99_9NOCA</name>
<proteinExistence type="predicted"/>
<dbReference type="AlphaFoldDB" id="A0A5N0EG99"/>
<evidence type="ECO:0000313" key="10">
    <source>
        <dbReference type="Proteomes" id="UP000323876"/>
    </source>
</evidence>
<feature type="transmembrane region" description="Helical" evidence="7">
    <location>
        <begin position="165"/>
        <end position="188"/>
    </location>
</feature>
<feature type="transmembrane region" description="Helical" evidence="7">
    <location>
        <begin position="79"/>
        <end position="98"/>
    </location>
</feature>
<feature type="transmembrane region" description="Helical" evidence="7">
    <location>
        <begin position="334"/>
        <end position="351"/>
    </location>
</feature>
<feature type="domain" description="Major facilitator superfamily (MFS) profile" evidence="8">
    <location>
        <begin position="13"/>
        <end position="492"/>
    </location>
</feature>
<dbReference type="InterPro" id="IPR011701">
    <property type="entry name" value="MFS"/>
</dbReference>
<feature type="transmembrane region" description="Helical" evidence="7">
    <location>
        <begin position="468"/>
        <end position="488"/>
    </location>
</feature>
<keyword evidence="2" id="KW-0813">Transport</keyword>
<dbReference type="PROSITE" id="PS50850">
    <property type="entry name" value="MFS"/>
    <property type="match status" value="1"/>
</dbReference>
<accession>A0A5N0EG99</accession>
<feature type="transmembrane region" description="Helical" evidence="7">
    <location>
        <begin position="302"/>
        <end position="322"/>
    </location>
</feature>
<dbReference type="Gene3D" id="1.20.1250.20">
    <property type="entry name" value="MFS general substrate transporter like domains"/>
    <property type="match status" value="1"/>
</dbReference>
<protein>
    <submittedName>
        <fullName evidence="9">MFS transporter</fullName>
    </submittedName>
</protein>
<evidence type="ECO:0000313" key="9">
    <source>
        <dbReference type="EMBL" id="KAA8887609.1"/>
    </source>
</evidence>
<keyword evidence="10" id="KW-1185">Reference proteome</keyword>
<reference evidence="9 10" key="1">
    <citation type="submission" date="2019-09" db="EMBL/GenBank/DDBJ databases">
        <authorList>
            <person name="Wang X."/>
        </authorList>
    </citation>
    <scope>NUCLEOTIDE SEQUENCE [LARGE SCALE GENOMIC DNA]</scope>
    <source>
        <strain evidence="9 10">CICC 11023</strain>
    </source>
</reference>
<evidence type="ECO:0000256" key="4">
    <source>
        <dbReference type="ARBA" id="ARBA00022692"/>
    </source>
</evidence>
<evidence type="ECO:0000256" key="6">
    <source>
        <dbReference type="ARBA" id="ARBA00023136"/>
    </source>
</evidence>
<evidence type="ECO:0000256" key="5">
    <source>
        <dbReference type="ARBA" id="ARBA00022989"/>
    </source>
</evidence>
<gene>
    <name evidence="9" type="ORF">F3087_18290</name>
</gene>
<comment type="caution">
    <text evidence="9">The sequence shown here is derived from an EMBL/GenBank/DDBJ whole genome shotgun (WGS) entry which is preliminary data.</text>
</comment>
<evidence type="ECO:0000256" key="7">
    <source>
        <dbReference type="SAM" id="Phobius"/>
    </source>
</evidence>
<dbReference type="SUPFAM" id="SSF103473">
    <property type="entry name" value="MFS general substrate transporter"/>
    <property type="match status" value="1"/>
</dbReference>
<feature type="transmembrane region" description="Helical" evidence="7">
    <location>
        <begin position="200"/>
        <end position="220"/>
    </location>
</feature>
<dbReference type="PANTHER" id="PTHR42718">
    <property type="entry name" value="MAJOR FACILITATOR SUPERFAMILY MULTIDRUG TRANSPORTER MFSC"/>
    <property type="match status" value="1"/>
</dbReference>
<dbReference type="InterPro" id="IPR020846">
    <property type="entry name" value="MFS_dom"/>
</dbReference>
<comment type="subcellular location">
    <subcellularLocation>
        <location evidence="1">Cell membrane</location>
        <topology evidence="1">Multi-pass membrane protein</topology>
    </subcellularLocation>
</comment>
<keyword evidence="6 7" id="KW-0472">Membrane</keyword>
<keyword evidence="4 7" id="KW-0812">Transmembrane</keyword>
<dbReference type="InterPro" id="IPR036259">
    <property type="entry name" value="MFS_trans_sf"/>
</dbReference>
<dbReference type="Gene3D" id="1.20.1720.10">
    <property type="entry name" value="Multidrug resistance protein D"/>
    <property type="match status" value="1"/>
</dbReference>
<evidence type="ECO:0000256" key="1">
    <source>
        <dbReference type="ARBA" id="ARBA00004651"/>
    </source>
</evidence>
<dbReference type="PANTHER" id="PTHR42718:SF47">
    <property type="entry name" value="METHYL VIOLOGEN RESISTANCE PROTEIN SMVA"/>
    <property type="match status" value="1"/>
</dbReference>
<organism evidence="9 10">
    <name type="scientific">Nocardia colli</name>
    <dbReference type="NCBI Taxonomy" id="2545717"/>
    <lineage>
        <taxon>Bacteria</taxon>
        <taxon>Bacillati</taxon>
        <taxon>Actinomycetota</taxon>
        <taxon>Actinomycetes</taxon>
        <taxon>Mycobacteriales</taxon>
        <taxon>Nocardiaceae</taxon>
        <taxon>Nocardia</taxon>
    </lineage>
</organism>
<dbReference type="GO" id="GO:0022857">
    <property type="term" value="F:transmembrane transporter activity"/>
    <property type="evidence" value="ECO:0007669"/>
    <property type="project" value="InterPro"/>
</dbReference>
<sequence>MPASRARARDWLALSVLTLAALVVAVDTTVLAVAVPSLTATLHPDSTTLLWINDIYGFVIAATMIAMGSAGDRIGHRTLLISGAACFAVASAFAAAATTTATLILARAVLGSAAAMLTPATLALIPALFGNKAQRSLALSVWMGGFVAGYAIGPVVGGVLLQRFWWGSVFVPGAVAMVLVVAAARLLPQTTRARATRPDLISTCLSLAAVLLLVFGFKQVTVGGEATVIAGAILAGAILATVFVRRQRTLDDPLIDPIMLRSPAVRTSLSVMALNLAIGPIFGFLLAQYLQSVLGMSPLRAGLWMLPSIAGMAGGLALTSALSRRRARSVPLPAAYAAATAALALLTVVGRQATLPLLASSEFLYFFATTPVTLRAIETVLTAASTERSGAASALSETAQELGGALGLTVFGSIAAAVYRRQLPLSDIPAAAAERARSSVGSATALADQLPAPAGEALAVHVRDAFTTAIHTTAAVAAAALAIAAIVSRSGEARDVARTVAKDRNAD</sequence>
<feature type="transmembrane region" description="Helical" evidence="7">
    <location>
        <begin position="104"/>
        <end position="125"/>
    </location>
</feature>
<evidence type="ECO:0000256" key="2">
    <source>
        <dbReference type="ARBA" id="ARBA00022448"/>
    </source>
</evidence>
<feature type="transmembrane region" description="Helical" evidence="7">
    <location>
        <begin position="265"/>
        <end position="290"/>
    </location>
</feature>
<dbReference type="Proteomes" id="UP000323876">
    <property type="component" value="Unassembled WGS sequence"/>
</dbReference>
<keyword evidence="5 7" id="KW-1133">Transmembrane helix</keyword>
<dbReference type="OrthoDB" id="9781469at2"/>
<keyword evidence="3" id="KW-1003">Cell membrane</keyword>
<feature type="transmembrane region" description="Helical" evidence="7">
    <location>
        <begin position="137"/>
        <end position="159"/>
    </location>
</feature>